<dbReference type="AlphaFoldDB" id="A0A8C4SRX2"/>
<dbReference type="Ensembl" id="ENSECRT00000021610.1">
    <property type="protein sequence ID" value="ENSECRP00000021152.1"/>
    <property type="gene ID" value="ENSECRG00000014239.1"/>
</dbReference>
<reference evidence="2" key="2">
    <citation type="submission" date="2025-05" db="UniProtKB">
        <authorList>
            <consortium name="Ensembl"/>
        </authorList>
    </citation>
    <scope>IDENTIFICATION</scope>
</reference>
<dbReference type="Ensembl" id="ENSECRT00000021590.1">
    <property type="protein sequence ID" value="ENSECRP00000021132.1"/>
    <property type="gene ID" value="ENSECRG00000014239.1"/>
</dbReference>
<dbReference type="Proteomes" id="UP000694620">
    <property type="component" value="Chromosome 18"/>
</dbReference>
<proteinExistence type="predicted"/>
<name>A0A8C4SRX2_ERPCA</name>
<dbReference type="SUPFAM" id="SSF57938">
    <property type="entry name" value="DnaJ/Hsp40 cysteine-rich domain"/>
    <property type="match status" value="1"/>
</dbReference>
<evidence type="ECO:0000313" key="3">
    <source>
        <dbReference type="Proteomes" id="UP000694620"/>
    </source>
</evidence>
<protein>
    <submittedName>
        <fullName evidence="2">Protein SSUH2 homolog</fullName>
    </submittedName>
</protein>
<dbReference type="Ensembl" id="ENSECRT00000021629.1">
    <property type="protein sequence ID" value="ENSECRP00000021171.1"/>
    <property type="gene ID" value="ENSECRG00000014239.1"/>
</dbReference>
<reference evidence="2" key="1">
    <citation type="submission" date="2021-06" db="EMBL/GenBank/DDBJ databases">
        <authorList>
            <consortium name="Wellcome Sanger Institute Data Sharing"/>
        </authorList>
    </citation>
    <scope>NUCLEOTIDE SEQUENCE [LARGE SCALE GENOMIC DNA]</scope>
</reference>
<evidence type="ECO:0000313" key="2">
    <source>
        <dbReference type="Ensembl" id="ENSECRP00000021171.1"/>
    </source>
</evidence>
<dbReference type="PANTHER" id="PTHR48465">
    <property type="entry name" value="PROTEIN SSUH2 HOMOLOG"/>
    <property type="match status" value="1"/>
</dbReference>
<sequence length="368" mass="41695">MDSKAEEAGCLDPDIKDEGPSAPPADLLGPVSGYEGTPTDWGSEGNLYPPPPDRANKPEIDRNAAVPHVRVPTVSEDVAREALVQYAGSKWTWSRKPARELVFEELKPFTIYRYRLETYTESRATAWSFEPFTGQLVDGPQYGIPPLPWDVAVEVPPMYKDIEEKVKVPHTSSVKECHTCYGRGKVRCSHCNGWGKVRCSSCFGSGHSQGKRCTWCHGAGRRRCTWCGGSGHKTCNVCKGHCNLLHYILLTVTWKNQIYEHVPNRCPDFPIKLFEKVSGDKFFVDENVLVYPIVGFPDEEICEASKKGNQEHLAKFSKMRILQQRQTIELVPLTQAFYKYKDQQYNYYVYGTENQVHATKYPTNCTLL</sequence>
<dbReference type="PANTHER" id="PTHR48465:SF1">
    <property type="entry name" value="PROTEIN SSUH2 HOMOLOG"/>
    <property type="match status" value="1"/>
</dbReference>
<dbReference type="InterPro" id="IPR052789">
    <property type="entry name" value="SSUH2_homolog"/>
</dbReference>
<dbReference type="GeneTree" id="ENSGT00440000038003"/>
<keyword evidence="3" id="KW-1185">Reference proteome</keyword>
<organism evidence="2 3">
    <name type="scientific">Erpetoichthys calabaricus</name>
    <name type="common">Rope fish</name>
    <name type="synonym">Calamoichthys calabaricus</name>
    <dbReference type="NCBI Taxonomy" id="27687"/>
    <lineage>
        <taxon>Eukaryota</taxon>
        <taxon>Metazoa</taxon>
        <taxon>Chordata</taxon>
        <taxon>Craniata</taxon>
        <taxon>Vertebrata</taxon>
        <taxon>Euteleostomi</taxon>
        <taxon>Actinopterygii</taxon>
        <taxon>Polypteriformes</taxon>
        <taxon>Polypteridae</taxon>
        <taxon>Erpetoichthys</taxon>
    </lineage>
</organism>
<accession>A0A8C4SRX2</accession>
<evidence type="ECO:0000256" key="1">
    <source>
        <dbReference type="SAM" id="MobiDB-lite"/>
    </source>
</evidence>
<dbReference type="InterPro" id="IPR036410">
    <property type="entry name" value="HSP_DnaJ_Cys-rich_dom_sf"/>
</dbReference>
<feature type="compositionally biased region" description="Basic and acidic residues" evidence="1">
    <location>
        <begin position="1"/>
        <end position="19"/>
    </location>
</feature>
<feature type="region of interest" description="Disordered" evidence="1">
    <location>
        <begin position="1"/>
        <end position="66"/>
    </location>
</feature>